<dbReference type="STRING" id="231916.A0A409WDF7"/>
<dbReference type="Gene3D" id="1.10.238.10">
    <property type="entry name" value="EF-hand"/>
    <property type="match status" value="1"/>
</dbReference>
<comment type="caution">
    <text evidence="1">The sequence shown here is derived from an EMBL/GenBank/DDBJ whole genome shotgun (WGS) entry which is preliminary data.</text>
</comment>
<sequence length="136" mass="15340">MAESNSATRNLLIDEEGNLTEKLEACLKHIFAKYCTPPPQRPSGNDDSTLLVPPPGAYLTEEGLQRWAVDTNGSPFSEETKEEVFESFDVTDNGELTFMGFFQLYQLQTENDEAETWKDLEKHGFDKNLNLVKTSS</sequence>
<accession>A0A409WDF7</accession>
<dbReference type="Proteomes" id="UP000284706">
    <property type="component" value="Unassembled WGS sequence"/>
</dbReference>
<dbReference type="EMBL" id="NHYE01005146">
    <property type="protein sequence ID" value="PPQ76562.1"/>
    <property type="molecule type" value="Genomic_DNA"/>
</dbReference>
<dbReference type="AlphaFoldDB" id="A0A409WDF7"/>
<organism evidence="1 2">
    <name type="scientific">Gymnopilus dilepis</name>
    <dbReference type="NCBI Taxonomy" id="231916"/>
    <lineage>
        <taxon>Eukaryota</taxon>
        <taxon>Fungi</taxon>
        <taxon>Dikarya</taxon>
        <taxon>Basidiomycota</taxon>
        <taxon>Agaricomycotina</taxon>
        <taxon>Agaricomycetes</taxon>
        <taxon>Agaricomycetidae</taxon>
        <taxon>Agaricales</taxon>
        <taxon>Agaricineae</taxon>
        <taxon>Hymenogastraceae</taxon>
        <taxon>Gymnopilus</taxon>
    </lineage>
</organism>
<dbReference type="OrthoDB" id="26525at2759"/>
<name>A0A409WDF7_9AGAR</name>
<evidence type="ECO:0000313" key="2">
    <source>
        <dbReference type="Proteomes" id="UP000284706"/>
    </source>
</evidence>
<reference evidence="1 2" key="1">
    <citation type="journal article" date="2018" name="Evol. Lett.">
        <title>Horizontal gene cluster transfer increased hallucinogenic mushroom diversity.</title>
        <authorList>
            <person name="Reynolds H.T."/>
            <person name="Vijayakumar V."/>
            <person name="Gluck-Thaler E."/>
            <person name="Korotkin H.B."/>
            <person name="Matheny P.B."/>
            <person name="Slot J.C."/>
        </authorList>
    </citation>
    <scope>NUCLEOTIDE SEQUENCE [LARGE SCALE GENOMIC DNA]</scope>
    <source>
        <strain evidence="1 2">SRW20</strain>
    </source>
</reference>
<proteinExistence type="predicted"/>
<dbReference type="InParanoid" id="A0A409WDF7"/>
<evidence type="ECO:0008006" key="3">
    <source>
        <dbReference type="Google" id="ProtNLM"/>
    </source>
</evidence>
<protein>
    <recommendedName>
        <fullName evidence="3">EF-hand domain-containing protein</fullName>
    </recommendedName>
</protein>
<dbReference type="InterPro" id="IPR011992">
    <property type="entry name" value="EF-hand-dom_pair"/>
</dbReference>
<evidence type="ECO:0000313" key="1">
    <source>
        <dbReference type="EMBL" id="PPQ76562.1"/>
    </source>
</evidence>
<gene>
    <name evidence="1" type="ORF">CVT26_013227</name>
</gene>
<dbReference type="SUPFAM" id="SSF47473">
    <property type="entry name" value="EF-hand"/>
    <property type="match status" value="1"/>
</dbReference>
<keyword evidence="2" id="KW-1185">Reference proteome</keyword>